<feature type="chain" id="PRO_5002429885" description="YkuD domain-containing protein" evidence="1">
    <location>
        <begin position="26"/>
        <end position="205"/>
    </location>
</feature>
<sequence>MLISRRGLIGSVAALAVTGTARAPAALGPLGSLVTPKQESDIVKAARRALATHGGMAAQRDVVGVADFSPASRDPRFHLVDMASGRVSSFLVAHGRGSDPDHCGWLKRFSNDPGSSATSDGVYLTAGEYPGKHGRSMRLKGLDPTNDNAEPRAVVMHGAWYVSPEMVAEHGKLGRSEGCFAFSEADLPRVLERLGPGRLITAGKF</sequence>
<evidence type="ECO:0000313" key="2">
    <source>
        <dbReference type="EMBL" id="GAO39827.1"/>
    </source>
</evidence>
<gene>
    <name evidence="2" type="ORF">SCH01S_39_01120</name>
</gene>
<feature type="signal peptide" evidence="1">
    <location>
        <begin position="1"/>
        <end position="25"/>
    </location>
</feature>
<evidence type="ECO:0008006" key="4">
    <source>
        <dbReference type="Google" id="ProtNLM"/>
    </source>
</evidence>
<comment type="caution">
    <text evidence="2">The sequence shown here is derived from an EMBL/GenBank/DDBJ whole genome shotgun (WGS) entry which is preliminary data.</text>
</comment>
<evidence type="ECO:0000313" key="3">
    <source>
        <dbReference type="Proteomes" id="UP000033202"/>
    </source>
</evidence>
<dbReference type="Pfam" id="PF13645">
    <property type="entry name" value="YkuD_2"/>
    <property type="match status" value="1"/>
</dbReference>
<keyword evidence="3" id="KW-1185">Reference proteome</keyword>
<dbReference type="AlphaFoldDB" id="A0A0E9MPX0"/>
<dbReference type="PANTHER" id="PTHR38477:SF1">
    <property type="entry name" value="MUREIN L,D-TRANSPEPTIDASE CATALYTIC DOMAIN FAMILY PROTEIN"/>
    <property type="match status" value="1"/>
</dbReference>
<dbReference type="PROSITE" id="PS51318">
    <property type="entry name" value="TAT"/>
    <property type="match status" value="1"/>
</dbReference>
<protein>
    <recommendedName>
        <fullName evidence="4">YkuD domain-containing protein</fullName>
    </recommendedName>
</protein>
<dbReference type="InterPro" id="IPR032676">
    <property type="entry name" value="YkuD_2"/>
</dbReference>
<organism evidence="2 3">
    <name type="scientific">Sphingomonas changbaiensis NBRC 104936</name>
    <dbReference type="NCBI Taxonomy" id="1219043"/>
    <lineage>
        <taxon>Bacteria</taxon>
        <taxon>Pseudomonadati</taxon>
        <taxon>Pseudomonadota</taxon>
        <taxon>Alphaproteobacteria</taxon>
        <taxon>Sphingomonadales</taxon>
        <taxon>Sphingomonadaceae</taxon>
        <taxon>Sphingomonas</taxon>
    </lineage>
</organism>
<proteinExistence type="predicted"/>
<accession>A0A0E9MPX0</accession>
<dbReference type="OrthoDB" id="9815195at2"/>
<keyword evidence="1" id="KW-0732">Signal</keyword>
<dbReference type="PANTHER" id="PTHR38477">
    <property type="entry name" value="HYPOTHETICAL EXPORTED PROTEIN"/>
    <property type="match status" value="1"/>
</dbReference>
<dbReference type="RefSeq" id="WP_046348629.1">
    <property type="nucleotide sequence ID" value="NZ_BBWU01000039.1"/>
</dbReference>
<evidence type="ECO:0000256" key="1">
    <source>
        <dbReference type="SAM" id="SignalP"/>
    </source>
</evidence>
<dbReference type="Proteomes" id="UP000033202">
    <property type="component" value="Unassembled WGS sequence"/>
</dbReference>
<dbReference type="STRING" id="1219043.SCH01S_39_01120"/>
<dbReference type="InterPro" id="IPR006311">
    <property type="entry name" value="TAT_signal"/>
</dbReference>
<dbReference type="EMBL" id="BBWU01000039">
    <property type="protein sequence ID" value="GAO39827.1"/>
    <property type="molecule type" value="Genomic_DNA"/>
</dbReference>
<reference evidence="2 3" key="1">
    <citation type="submission" date="2015-04" db="EMBL/GenBank/DDBJ databases">
        <title>Whole genome shotgun sequence of Sphingomonas changbaiensis NBRC 104936.</title>
        <authorList>
            <person name="Katano-Makiyama Y."/>
            <person name="Hosoyama A."/>
            <person name="Hashimoto M."/>
            <person name="Noguchi M."/>
            <person name="Tsuchikane K."/>
            <person name="Ohji S."/>
            <person name="Yamazoe A."/>
            <person name="Ichikawa N."/>
            <person name="Kimura A."/>
            <person name="Fujita N."/>
        </authorList>
    </citation>
    <scope>NUCLEOTIDE SEQUENCE [LARGE SCALE GENOMIC DNA]</scope>
    <source>
        <strain evidence="2 3">NBRC 104936</strain>
    </source>
</reference>
<name>A0A0E9MPX0_9SPHN</name>